<organism evidence="1 2">
    <name type="scientific">Lactuca virosa</name>
    <dbReference type="NCBI Taxonomy" id="75947"/>
    <lineage>
        <taxon>Eukaryota</taxon>
        <taxon>Viridiplantae</taxon>
        <taxon>Streptophyta</taxon>
        <taxon>Embryophyta</taxon>
        <taxon>Tracheophyta</taxon>
        <taxon>Spermatophyta</taxon>
        <taxon>Magnoliopsida</taxon>
        <taxon>eudicotyledons</taxon>
        <taxon>Gunneridae</taxon>
        <taxon>Pentapetalae</taxon>
        <taxon>asterids</taxon>
        <taxon>campanulids</taxon>
        <taxon>Asterales</taxon>
        <taxon>Asteraceae</taxon>
        <taxon>Cichorioideae</taxon>
        <taxon>Cichorieae</taxon>
        <taxon>Lactucinae</taxon>
        <taxon>Lactuca</taxon>
    </lineage>
</organism>
<comment type="caution">
    <text evidence="1">The sequence shown here is derived from an EMBL/GenBank/DDBJ whole genome shotgun (WGS) entry which is preliminary data.</text>
</comment>
<accession>A0AAU9PJ55</accession>
<dbReference type="EMBL" id="CAKMRJ010005634">
    <property type="protein sequence ID" value="CAH1450367.1"/>
    <property type="molecule type" value="Genomic_DNA"/>
</dbReference>
<gene>
    <name evidence="1" type="ORF">LVIROSA_LOCUS35797</name>
</gene>
<proteinExistence type="predicted"/>
<dbReference type="PANTHER" id="PTHR38222">
    <property type="entry name" value="TFIIS N-TERMINAL DOMAIN-CONTAINING PROTEIN"/>
    <property type="match status" value="1"/>
</dbReference>
<dbReference type="AlphaFoldDB" id="A0AAU9PJ55"/>
<name>A0AAU9PJ55_9ASTR</name>
<protein>
    <submittedName>
        <fullName evidence="1">Uncharacterized protein</fullName>
    </submittedName>
</protein>
<dbReference type="PANTHER" id="PTHR38222:SF1">
    <property type="entry name" value="TFIIS N-TERMINAL DOMAIN-CONTAINING PROTEIN"/>
    <property type="match status" value="1"/>
</dbReference>
<reference evidence="1 2" key="1">
    <citation type="submission" date="2022-01" db="EMBL/GenBank/DDBJ databases">
        <authorList>
            <person name="Xiong W."/>
            <person name="Schranz E."/>
        </authorList>
    </citation>
    <scope>NUCLEOTIDE SEQUENCE [LARGE SCALE GENOMIC DNA]</scope>
</reference>
<dbReference type="Proteomes" id="UP001157418">
    <property type="component" value="Unassembled WGS sequence"/>
</dbReference>
<evidence type="ECO:0000313" key="1">
    <source>
        <dbReference type="EMBL" id="CAH1450367.1"/>
    </source>
</evidence>
<keyword evidence="2" id="KW-1185">Reference proteome</keyword>
<evidence type="ECO:0000313" key="2">
    <source>
        <dbReference type="Proteomes" id="UP001157418"/>
    </source>
</evidence>
<sequence length="105" mass="11844">MSTYLRYLCISTSITDKKKQCQFKQRSMSGIIDMWSSEVKKMNNDMKGHINGSSTCEPDSLKSNQVNQNWSWAEALLNRVNSPPPLAFPVYSEASVAMLVDCFSP</sequence>